<keyword evidence="4 6" id="KW-0092">Biotin</keyword>
<feature type="binding site" evidence="6">
    <location>
        <position position="185"/>
    </location>
    <ligand>
        <name>biotin</name>
        <dbReference type="ChEBI" id="CHEBI:57586"/>
    </ligand>
</feature>
<dbReference type="InterPro" id="IPR030855">
    <property type="entry name" value="Bifunct_BirA"/>
</dbReference>
<dbReference type="InterPro" id="IPR036388">
    <property type="entry name" value="WH-like_DNA-bd_sf"/>
</dbReference>
<comment type="function">
    <text evidence="6">Acts both as a biotin--[acetyl-CoA-carboxylase] ligase and a biotin-operon repressor. In the presence of ATP, BirA activates biotin to form the BirA-biotinyl-5'-adenylate (BirA-bio-5'-AMP or holoBirA) complex. HoloBirA can either transfer the biotinyl moiety to the biotin carboxyl carrier protein (BCCP) subunit of acetyl-CoA carboxylase, or bind to the biotin operator site and inhibit transcription of the operon.</text>
</comment>
<evidence type="ECO:0000256" key="4">
    <source>
        <dbReference type="ARBA" id="ARBA00023267"/>
    </source>
</evidence>
<evidence type="ECO:0000256" key="6">
    <source>
        <dbReference type="HAMAP-Rule" id="MF_00978"/>
    </source>
</evidence>
<dbReference type="SUPFAM" id="SSF46785">
    <property type="entry name" value="Winged helix' DNA-binding domain"/>
    <property type="match status" value="1"/>
</dbReference>
<dbReference type="InterPro" id="IPR008988">
    <property type="entry name" value="Transcriptional_repressor_C"/>
</dbReference>
<dbReference type="Pfam" id="PF03099">
    <property type="entry name" value="BPL_LplA_LipB"/>
    <property type="match status" value="1"/>
</dbReference>
<dbReference type="NCBIfam" id="NF008847">
    <property type="entry name" value="PRK11886.1-2"/>
    <property type="match status" value="1"/>
</dbReference>
<comment type="caution">
    <text evidence="8">The sequence shown here is derived from an EMBL/GenBank/DDBJ whole genome shotgun (WGS) entry which is preliminary data.</text>
</comment>
<dbReference type="OrthoDB" id="9807064at2"/>
<keyword evidence="6" id="KW-0805">Transcription regulation</keyword>
<dbReference type="Gene3D" id="2.30.30.100">
    <property type="match status" value="1"/>
</dbReference>
<dbReference type="SUPFAM" id="SSF50037">
    <property type="entry name" value="C-terminal domain of transcriptional repressors"/>
    <property type="match status" value="1"/>
</dbReference>
<dbReference type="Pfam" id="PF08279">
    <property type="entry name" value="HTH_11"/>
    <property type="match status" value="1"/>
</dbReference>
<keyword evidence="6" id="KW-0678">Repressor</keyword>
<comment type="catalytic activity">
    <reaction evidence="5 6">
        <text>biotin + L-lysyl-[protein] + ATP = N(6)-biotinyl-L-lysyl-[protein] + AMP + diphosphate + H(+)</text>
        <dbReference type="Rhea" id="RHEA:11756"/>
        <dbReference type="Rhea" id="RHEA-COMP:9752"/>
        <dbReference type="Rhea" id="RHEA-COMP:10505"/>
        <dbReference type="ChEBI" id="CHEBI:15378"/>
        <dbReference type="ChEBI" id="CHEBI:29969"/>
        <dbReference type="ChEBI" id="CHEBI:30616"/>
        <dbReference type="ChEBI" id="CHEBI:33019"/>
        <dbReference type="ChEBI" id="CHEBI:57586"/>
        <dbReference type="ChEBI" id="CHEBI:83144"/>
        <dbReference type="ChEBI" id="CHEBI:456215"/>
        <dbReference type="EC" id="6.3.4.15"/>
    </reaction>
</comment>
<feature type="domain" description="BPL/LPL catalytic" evidence="7">
    <location>
        <begin position="66"/>
        <end position="256"/>
    </location>
</feature>
<evidence type="ECO:0000313" key="9">
    <source>
        <dbReference type="Proteomes" id="UP000242133"/>
    </source>
</evidence>
<keyword evidence="9" id="KW-1185">Reference proteome</keyword>
<proteinExistence type="inferred from homology"/>
<dbReference type="GO" id="GO:0005737">
    <property type="term" value="C:cytoplasm"/>
    <property type="evidence" value="ECO:0007669"/>
    <property type="project" value="TreeGrafter"/>
</dbReference>
<dbReference type="InterPro" id="IPR036390">
    <property type="entry name" value="WH_DNA-bd_sf"/>
</dbReference>
<name>A0A2P8EY17_9GAMM</name>
<dbReference type="Pfam" id="PF02237">
    <property type="entry name" value="BPL_C"/>
    <property type="match status" value="1"/>
</dbReference>
<keyword evidence="6" id="KW-0804">Transcription</keyword>
<feature type="binding site" evidence="6">
    <location>
        <begin position="91"/>
        <end position="93"/>
    </location>
    <ligand>
        <name>biotin</name>
        <dbReference type="ChEBI" id="CHEBI:57586"/>
    </ligand>
</feature>
<dbReference type="InterPro" id="IPR003142">
    <property type="entry name" value="BPL_C"/>
</dbReference>
<accession>A0A2P8EY17</accession>
<keyword evidence="3 6" id="KW-0067">ATP-binding</keyword>
<dbReference type="PANTHER" id="PTHR12835:SF5">
    <property type="entry name" value="BIOTIN--PROTEIN LIGASE"/>
    <property type="match status" value="1"/>
</dbReference>
<dbReference type="GO" id="GO:0006355">
    <property type="term" value="P:regulation of DNA-templated transcription"/>
    <property type="evidence" value="ECO:0007669"/>
    <property type="project" value="UniProtKB-UniRule"/>
</dbReference>
<keyword evidence="2 6" id="KW-0547">Nucleotide-binding</keyword>
<evidence type="ECO:0000256" key="2">
    <source>
        <dbReference type="ARBA" id="ARBA00022741"/>
    </source>
</evidence>
<dbReference type="GO" id="GO:0003677">
    <property type="term" value="F:DNA binding"/>
    <property type="evidence" value="ECO:0007669"/>
    <property type="project" value="UniProtKB-UniRule"/>
</dbReference>
<dbReference type="NCBIfam" id="TIGR00121">
    <property type="entry name" value="birA_ligase"/>
    <property type="match status" value="1"/>
</dbReference>
<feature type="DNA-binding region" description="H-T-H motif" evidence="6">
    <location>
        <begin position="17"/>
        <end position="36"/>
    </location>
</feature>
<evidence type="ECO:0000256" key="1">
    <source>
        <dbReference type="ARBA" id="ARBA00022598"/>
    </source>
</evidence>
<dbReference type="Gene3D" id="3.30.930.10">
    <property type="entry name" value="Bira Bifunctional Protein, Domain 2"/>
    <property type="match status" value="1"/>
</dbReference>
<keyword evidence="1 6" id="KW-0436">Ligase</keyword>
<evidence type="ECO:0000256" key="5">
    <source>
        <dbReference type="ARBA" id="ARBA00047846"/>
    </source>
</evidence>
<dbReference type="EC" id="6.3.4.15" evidence="6"/>
<feature type="binding site" evidence="6">
    <location>
        <begin position="118"/>
        <end position="120"/>
    </location>
    <ligand>
        <name>biotin</name>
        <dbReference type="ChEBI" id="CHEBI:57586"/>
    </ligand>
</feature>
<dbReference type="Gene3D" id="1.10.10.10">
    <property type="entry name" value="Winged helix-like DNA-binding domain superfamily/Winged helix DNA-binding domain"/>
    <property type="match status" value="1"/>
</dbReference>
<comment type="similarity">
    <text evidence="6">Belongs to the biotin--protein ligase family.</text>
</comment>
<evidence type="ECO:0000259" key="7">
    <source>
        <dbReference type="PROSITE" id="PS51733"/>
    </source>
</evidence>
<keyword evidence="6" id="KW-0238">DNA-binding</keyword>
<dbReference type="CDD" id="cd16442">
    <property type="entry name" value="BPL"/>
    <property type="match status" value="1"/>
</dbReference>
<dbReference type="PROSITE" id="PS51733">
    <property type="entry name" value="BPL_LPL_CATALYTIC"/>
    <property type="match status" value="1"/>
</dbReference>
<protein>
    <recommendedName>
        <fullName evidence="6">Bifunctional ligase/repressor BirA</fullName>
    </recommendedName>
    <alternativeName>
        <fullName evidence="6">Biotin operon repressor</fullName>
    </alternativeName>
    <alternativeName>
        <fullName evidence="6">Biotin--[acetyl-CoA-carboxylase] ligase</fullName>
        <ecNumber evidence="6">6.3.4.15</ecNumber>
    </alternativeName>
    <alternativeName>
        <fullName evidence="6">Biotin--protein ligase</fullName>
    </alternativeName>
    <alternativeName>
        <fullName evidence="6">Biotin-[acetyl-CoA carboxylase] synthetase</fullName>
    </alternativeName>
</protein>
<dbReference type="GO" id="GO:0004077">
    <property type="term" value="F:biotin--[biotin carboxyl-carrier protein] ligase activity"/>
    <property type="evidence" value="ECO:0007669"/>
    <property type="project" value="UniProtKB-UniRule"/>
</dbReference>
<dbReference type="AlphaFoldDB" id="A0A2P8EY17"/>
<dbReference type="EMBL" id="PYGI01000008">
    <property type="protein sequence ID" value="PSL14357.1"/>
    <property type="molecule type" value="Genomic_DNA"/>
</dbReference>
<dbReference type="PANTHER" id="PTHR12835">
    <property type="entry name" value="BIOTIN PROTEIN LIGASE"/>
    <property type="match status" value="1"/>
</dbReference>
<evidence type="ECO:0000256" key="3">
    <source>
        <dbReference type="ARBA" id="ARBA00022840"/>
    </source>
</evidence>
<dbReference type="RefSeq" id="WP_106591436.1">
    <property type="nucleotide sequence ID" value="NZ_PYGI01000008.1"/>
</dbReference>
<evidence type="ECO:0000313" key="8">
    <source>
        <dbReference type="EMBL" id="PSL14357.1"/>
    </source>
</evidence>
<dbReference type="InterPro" id="IPR004143">
    <property type="entry name" value="BPL_LPL_catalytic"/>
</dbReference>
<reference evidence="8 9" key="1">
    <citation type="submission" date="2018-03" db="EMBL/GenBank/DDBJ databases">
        <title>Genomic Encyclopedia of Archaeal and Bacterial Type Strains, Phase II (KMG-II): from individual species to whole genera.</title>
        <authorList>
            <person name="Goeker M."/>
        </authorList>
    </citation>
    <scope>NUCLEOTIDE SEQUENCE [LARGE SCALE GENOMIC DNA]</scope>
    <source>
        <strain evidence="8 9">DSM 17586</strain>
    </source>
</reference>
<sequence length="324" mass="34676">MLDRLLAVLADGAFHSGSELGRTLGISRSAVWKHMQRLQDLELELYSVKGRGYRLPGGLDLIDAEALAAQLCALGVADRLQTVEVATEIDSTNARALQAMRSGVRTGLYVAEYQHAGRGRRGREWLSPLASSLCFTLAWRFNSGVAALEGLSLAVGLALQQALARMGLEGVGLKWPNDLLVGEAKLAGILIELSGDAAGECQVAIGVGLNVALPTDLAEQLDQPCTDLRSLGFEGQRTVLLSTLVAELVKVLHRFESGGFAQLRADWEAANVFQGRTVRLVSGVHRYEGVCLGVTDQGGLRLETDKGHEVFHGGEVSVRAHETA</sequence>
<organism evidence="8 9">
    <name type="scientific">Marinobacterium halophilum</name>
    <dbReference type="NCBI Taxonomy" id="267374"/>
    <lineage>
        <taxon>Bacteria</taxon>
        <taxon>Pseudomonadati</taxon>
        <taxon>Pseudomonadota</taxon>
        <taxon>Gammaproteobacteria</taxon>
        <taxon>Oceanospirillales</taxon>
        <taxon>Oceanospirillaceae</taxon>
        <taxon>Marinobacterium</taxon>
    </lineage>
</organism>
<dbReference type="SUPFAM" id="SSF55681">
    <property type="entry name" value="Class II aaRS and biotin synthetases"/>
    <property type="match status" value="1"/>
</dbReference>
<dbReference type="InterPro" id="IPR004408">
    <property type="entry name" value="Biotin_CoA_COase_ligase"/>
</dbReference>
<gene>
    <name evidence="6" type="primary">birA</name>
    <name evidence="8" type="ORF">CLV44_10886</name>
</gene>
<dbReference type="Proteomes" id="UP000242133">
    <property type="component" value="Unassembled WGS sequence"/>
</dbReference>
<feature type="binding site" evidence="6">
    <location>
        <position position="114"/>
    </location>
    <ligand>
        <name>biotin</name>
        <dbReference type="ChEBI" id="CHEBI:57586"/>
    </ligand>
</feature>
<dbReference type="InterPro" id="IPR013196">
    <property type="entry name" value="HTH_11"/>
</dbReference>
<dbReference type="HAMAP" id="MF_00978">
    <property type="entry name" value="Bifunct_BirA"/>
    <property type="match status" value="1"/>
</dbReference>
<dbReference type="InterPro" id="IPR045864">
    <property type="entry name" value="aa-tRNA-synth_II/BPL/LPL"/>
</dbReference>
<dbReference type="GO" id="GO:0005524">
    <property type="term" value="F:ATP binding"/>
    <property type="evidence" value="ECO:0007669"/>
    <property type="project" value="UniProtKB-UniRule"/>
</dbReference>